<organism evidence="1 2">
    <name type="scientific">Neolewinella agarilytica</name>
    <dbReference type="NCBI Taxonomy" id="478744"/>
    <lineage>
        <taxon>Bacteria</taxon>
        <taxon>Pseudomonadati</taxon>
        <taxon>Bacteroidota</taxon>
        <taxon>Saprospiria</taxon>
        <taxon>Saprospirales</taxon>
        <taxon>Lewinellaceae</taxon>
        <taxon>Neolewinella</taxon>
    </lineage>
</organism>
<dbReference type="InParanoid" id="A0A1H9NLS8"/>
<sequence length="55" mass="6138">MPQNVAGQEGVKAAASDESERKPILFKKDRLGQSFRDSYAGQYTAGREFTERPAF</sequence>
<gene>
    <name evidence="1" type="ORF">SAMN05444359_1387</name>
</gene>
<reference evidence="2" key="1">
    <citation type="submission" date="2016-10" db="EMBL/GenBank/DDBJ databases">
        <authorList>
            <person name="Varghese N."/>
            <person name="Submissions S."/>
        </authorList>
    </citation>
    <scope>NUCLEOTIDE SEQUENCE [LARGE SCALE GENOMIC DNA]</scope>
    <source>
        <strain evidence="2">DSM 24740</strain>
    </source>
</reference>
<name>A0A1H9NLS8_9BACT</name>
<evidence type="ECO:0000313" key="1">
    <source>
        <dbReference type="EMBL" id="SER36898.1"/>
    </source>
</evidence>
<proteinExistence type="predicted"/>
<dbReference type="EMBL" id="FOFB01000038">
    <property type="protein sequence ID" value="SER36898.1"/>
    <property type="molecule type" value="Genomic_DNA"/>
</dbReference>
<protein>
    <submittedName>
        <fullName evidence="1">Uncharacterized protein</fullName>
    </submittedName>
</protein>
<accession>A0A1H9NLS8</accession>
<dbReference type="AlphaFoldDB" id="A0A1H9NLS8"/>
<keyword evidence="2" id="KW-1185">Reference proteome</keyword>
<evidence type="ECO:0000313" key="2">
    <source>
        <dbReference type="Proteomes" id="UP000199021"/>
    </source>
</evidence>
<dbReference type="Proteomes" id="UP000199021">
    <property type="component" value="Unassembled WGS sequence"/>
</dbReference>